<dbReference type="InterPro" id="IPR008278">
    <property type="entry name" value="4-PPantetheinyl_Trfase_dom"/>
</dbReference>
<dbReference type="Gene3D" id="3.90.470.20">
    <property type="entry name" value="4'-phosphopantetheinyl transferase domain"/>
    <property type="match status" value="2"/>
</dbReference>
<sequence length="245" mass="26039">MTKPTCDVWWAEPAQAHPGLLDLLDEEERARHARFRLAADRDRYAVAHALARLVCARRAGCAPQEVRFTLHCRNCESRREPRTEPHGKPRPAGPALGLEISISHSGDRVALAVSDGVEVGVDVEAVAPDRDIDRLASYTLTEKELAAWHALPGAERTAGFFRYWARKEALLKATGDGLSAGLGSVGVTGPGDPAGLVAWSAPKAPADVWLTDLDAGADYRAALAVLAPGPVALAMHRAAPLLAAG</sequence>
<keyword evidence="2 4" id="KW-0808">Transferase</keyword>
<protein>
    <submittedName>
        <fullName evidence="4">4'-phosphopantetheinyl transferase</fullName>
        <ecNumber evidence="4">2.7.8.-</ecNumber>
    </submittedName>
</protein>
<evidence type="ECO:0000256" key="2">
    <source>
        <dbReference type="ARBA" id="ARBA00022679"/>
    </source>
</evidence>
<dbReference type="InterPro" id="IPR037143">
    <property type="entry name" value="4-PPantetheinyl_Trfase_dom_sf"/>
</dbReference>
<dbReference type="GO" id="GO:0019878">
    <property type="term" value="P:lysine biosynthetic process via aminoadipic acid"/>
    <property type="evidence" value="ECO:0007669"/>
    <property type="project" value="TreeGrafter"/>
</dbReference>
<dbReference type="PANTHER" id="PTHR12215">
    <property type="entry name" value="PHOSPHOPANTETHEINE TRANSFERASE"/>
    <property type="match status" value="1"/>
</dbReference>
<dbReference type="Pfam" id="PF01648">
    <property type="entry name" value="ACPS"/>
    <property type="match status" value="1"/>
</dbReference>
<dbReference type="Proteomes" id="UP000546642">
    <property type="component" value="Unassembled WGS sequence"/>
</dbReference>
<dbReference type="GO" id="GO:0005829">
    <property type="term" value="C:cytosol"/>
    <property type="evidence" value="ECO:0007669"/>
    <property type="project" value="TreeGrafter"/>
</dbReference>
<evidence type="ECO:0000259" key="3">
    <source>
        <dbReference type="Pfam" id="PF01648"/>
    </source>
</evidence>
<dbReference type="InterPro" id="IPR050559">
    <property type="entry name" value="P-Pant_transferase_sf"/>
</dbReference>
<keyword evidence="5" id="KW-1185">Reference proteome</keyword>
<dbReference type="GO" id="GO:0008897">
    <property type="term" value="F:holo-[acyl-carrier-protein] synthase activity"/>
    <property type="evidence" value="ECO:0007669"/>
    <property type="project" value="InterPro"/>
</dbReference>
<dbReference type="GO" id="GO:0000287">
    <property type="term" value="F:magnesium ion binding"/>
    <property type="evidence" value="ECO:0007669"/>
    <property type="project" value="InterPro"/>
</dbReference>
<name>A0A7W9YFW3_9ACTN</name>
<dbReference type="SUPFAM" id="SSF56214">
    <property type="entry name" value="4'-phosphopantetheinyl transferase"/>
    <property type="match status" value="2"/>
</dbReference>
<evidence type="ECO:0000313" key="5">
    <source>
        <dbReference type="Proteomes" id="UP000546642"/>
    </source>
</evidence>
<dbReference type="PANTHER" id="PTHR12215:SF10">
    <property type="entry name" value="L-AMINOADIPATE-SEMIALDEHYDE DEHYDROGENASE-PHOSPHOPANTETHEINYL TRANSFERASE"/>
    <property type="match status" value="1"/>
</dbReference>
<dbReference type="EC" id="2.7.8.-" evidence="4"/>
<accession>A0A7W9YFW3</accession>
<dbReference type="AlphaFoldDB" id="A0A7W9YFW3"/>
<comment type="similarity">
    <text evidence="1">Belongs to the P-Pant transferase superfamily. Gsp/Sfp/HetI/AcpT family.</text>
</comment>
<proteinExistence type="inferred from homology"/>
<dbReference type="RefSeq" id="WP_343070462.1">
    <property type="nucleotide sequence ID" value="NZ_JACHDS010000001.1"/>
</dbReference>
<comment type="caution">
    <text evidence="4">The sequence shown here is derived from an EMBL/GenBank/DDBJ whole genome shotgun (WGS) entry which is preliminary data.</text>
</comment>
<reference evidence="4 5" key="1">
    <citation type="submission" date="2020-08" db="EMBL/GenBank/DDBJ databases">
        <title>Sequencing the genomes of 1000 actinobacteria strains.</title>
        <authorList>
            <person name="Klenk H.-P."/>
        </authorList>
    </citation>
    <scope>NUCLEOTIDE SEQUENCE [LARGE SCALE GENOMIC DNA]</scope>
    <source>
        <strain evidence="4 5">DSM 46659</strain>
    </source>
</reference>
<evidence type="ECO:0000256" key="1">
    <source>
        <dbReference type="ARBA" id="ARBA00010990"/>
    </source>
</evidence>
<gene>
    <name evidence="4" type="ORF">HNR23_001475</name>
</gene>
<dbReference type="EMBL" id="JACHDS010000001">
    <property type="protein sequence ID" value="MBB6171415.1"/>
    <property type="molecule type" value="Genomic_DNA"/>
</dbReference>
<feature type="domain" description="4'-phosphopantetheinyl transferase" evidence="3">
    <location>
        <begin position="119"/>
        <end position="224"/>
    </location>
</feature>
<evidence type="ECO:0000313" key="4">
    <source>
        <dbReference type="EMBL" id="MBB6171415.1"/>
    </source>
</evidence>
<organism evidence="4 5">
    <name type="scientific">Nocardiopsis mwathae</name>
    <dbReference type="NCBI Taxonomy" id="1472723"/>
    <lineage>
        <taxon>Bacteria</taxon>
        <taxon>Bacillati</taxon>
        <taxon>Actinomycetota</taxon>
        <taxon>Actinomycetes</taxon>
        <taxon>Streptosporangiales</taxon>
        <taxon>Nocardiopsidaceae</taxon>
        <taxon>Nocardiopsis</taxon>
    </lineage>
</organism>